<keyword evidence="1" id="KW-0732">Signal</keyword>
<dbReference type="AlphaFoldDB" id="A0A1B2ED84"/>
<evidence type="ECO:0000259" key="2">
    <source>
        <dbReference type="Pfam" id="PF20032"/>
    </source>
</evidence>
<dbReference type="InterPro" id="IPR045426">
    <property type="entry name" value="ADYC"/>
</dbReference>
<protein>
    <recommendedName>
        <fullName evidence="2">ADYC domain-containing protein</fullName>
    </recommendedName>
</protein>
<evidence type="ECO:0000256" key="1">
    <source>
        <dbReference type="SAM" id="SignalP"/>
    </source>
</evidence>
<feature type="chain" id="PRO_5008535801" description="ADYC domain-containing protein" evidence="1">
    <location>
        <begin position="25"/>
        <end position="265"/>
    </location>
</feature>
<accession>A0A1B2ED84</accession>
<dbReference type="RefSeq" id="WP_099508919.1">
    <property type="nucleotide sequence ID" value="NZ_CP016616.1"/>
</dbReference>
<dbReference type="OrthoDB" id="8066319at2"/>
<gene>
    <name evidence="3" type="ORF">BB934_06510</name>
</gene>
<name>A0A1B2ED84_9HYPH</name>
<feature type="signal peptide" evidence="1">
    <location>
        <begin position="1"/>
        <end position="24"/>
    </location>
</feature>
<dbReference type="KEGG" id="moc:BB934_06510"/>
<evidence type="ECO:0000313" key="3">
    <source>
        <dbReference type="EMBL" id="ANY77928.1"/>
    </source>
</evidence>
<dbReference type="EMBL" id="CP016616">
    <property type="protein sequence ID" value="ANY77928.1"/>
    <property type="molecule type" value="Genomic_DNA"/>
</dbReference>
<organism evidence="3">
    <name type="scientific">Microvirga ossetica</name>
    <dbReference type="NCBI Taxonomy" id="1882682"/>
    <lineage>
        <taxon>Bacteria</taxon>
        <taxon>Pseudomonadati</taxon>
        <taxon>Pseudomonadota</taxon>
        <taxon>Alphaproteobacteria</taxon>
        <taxon>Hyphomicrobiales</taxon>
        <taxon>Methylobacteriaceae</taxon>
        <taxon>Microvirga</taxon>
    </lineage>
</organism>
<proteinExistence type="predicted"/>
<dbReference type="Pfam" id="PF20032">
    <property type="entry name" value="ADYC"/>
    <property type="match status" value="1"/>
</dbReference>
<feature type="domain" description="ADYC" evidence="2">
    <location>
        <begin position="49"/>
        <end position="218"/>
    </location>
</feature>
<reference evidence="3" key="1">
    <citation type="submission" date="2016-07" db="EMBL/GenBank/DDBJ databases">
        <title>Microvirga ossetica sp. nov. a new species of rhizobia isolated from root nodules of the legume species Vicia alpestris Steven originated from North Ossetia region in the Caucasus.</title>
        <authorList>
            <person name="Safronova V.I."/>
            <person name="Kuznetsova I.G."/>
            <person name="Sazanova A.L."/>
            <person name="Belimov A."/>
            <person name="Andronov E."/>
            <person name="Osledkin Y.S."/>
            <person name="Onishchuk O.P."/>
            <person name="Kurchak O.N."/>
            <person name="Shaposhnikov A.I."/>
            <person name="Willems A."/>
            <person name="Tikhonovich I.A."/>
        </authorList>
    </citation>
    <scope>NUCLEOTIDE SEQUENCE [LARGE SCALE GENOMIC DNA]</scope>
    <source>
        <strain evidence="3">V5/3M</strain>
    </source>
</reference>
<sequence>MLFHHLIIALAAASSLLTTDAAQAAKGRLDVDGGEFRLHLDDGRVLQREALVGARVVIHNGAETIRLLIDAVVEDKTSSGKTSSGKPLVLYRLLVEDASGRVQEACQPDARGRRLGMPLLKETGITVTCTSGAEGKCILMGYKPWEESADVPMRDLHAACIHMVRADYGGDDRATTRDGTIIDVYDRFGIQQPDAVDPMPFEAAWGKDGAICIAHPRIAQNVTLAELESRHRRLRNHLGPEACTEEAMRNHPEALLFNRSAVTAP</sequence>